<evidence type="ECO:0000259" key="2">
    <source>
        <dbReference type="PROSITE" id="PS50943"/>
    </source>
</evidence>
<dbReference type="SUPFAM" id="SSF47413">
    <property type="entry name" value="lambda repressor-like DNA-binding domains"/>
    <property type="match status" value="1"/>
</dbReference>
<feature type="domain" description="HTH cro/C1-type" evidence="2">
    <location>
        <begin position="3"/>
        <end position="56"/>
    </location>
</feature>
<dbReference type="PROSITE" id="PS50943">
    <property type="entry name" value="HTH_CROC1"/>
    <property type="match status" value="1"/>
</dbReference>
<evidence type="ECO:0000313" key="4">
    <source>
        <dbReference type="Proteomes" id="UP001629953"/>
    </source>
</evidence>
<dbReference type="InterPro" id="IPR001387">
    <property type="entry name" value="Cro/C1-type_HTH"/>
</dbReference>
<protein>
    <submittedName>
        <fullName evidence="3">Helix-turn-helix transcriptional regulator</fullName>
    </submittedName>
</protein>
<keyword evidence="4" id="KW-1185">Reference proteome</keyword>
<name>A0ABW9G1Z7_9GAMM</name>
<keyword evidence="1" id="KW-0812">Transmembrane</keyword>
<sequence>MYVKEWRLYRGWTQQQLAELSGLSVRTIARIEQGQSASLESINALLAVFELSREEFEIAPPTFRSPDIAEQDRRKITQASEFMRRVINRSVLIVLLFLVNALTNAVSTTHYWWAGYATAIIMTLMLWRAIRIFVLKETT</sequence>
<evidence type="ECO:0000256" key="1">
    <source>
        <dbReference type="SAM" id="Phobius"/>
    </source>
</evidence>
<dbReference type="RefSeq" id="WP_408621694.1">
    <property type="nucleotide sequence ID" value="NZ_JBEQCT010000001.1"/>
</dbReference>
<feature type="transmembrane region" description="Helical" evidence="1">
    <location>
        <begin position="111"/>
        <end position="130"/>
    </location>
</feature>
<proteinExistence type="predicted"/>
<feature type="transmembrane region" description="Helical" evidence="1">
    <location>
        <begin position="86"/>
        <end position="105"/>
    </location>
</feature>
<dbReference type="EMBL" id="JBEQCT010000001">
    <property type="protein sequence ID" value="MFM2483583.1"/>
    <property type="molecule type" value="Genomic_DNA"/>
</dbReference>
<dbReference type="SMART" id="SM00530">
    <property type="entry name" value="HTH_XRE"/>
    <property type="match status" value="1"/>
</dbReference>
<organism evidence="3 4">
    <name type="scientific">Celerinatantimonas yamalensis</name>
    <dbReference type="NCBI Taxonomy" id="559956"/>
    <lineage>
        <taxon>Bacteria</taxon>
        <taxon>Pseudomonadati</taxon>
        <taxon>Pseudomonadota</taxon>
        <taxon>Gammaproteobacteria</taxon>
        <taxon>Celerinatantimonadaceae</taxon>
        <taxon>Celerinatantimonas</taxon>
    </lineage>
</organism>
<dbReference type="InterPro" id="IPR010982">
    <property type="entry name" value="Lambda_DNA-bd_dom_sf"/>
</dbReference>
<evidence type="ECO:0000313" key="3">
    <source>
        <dbReference type="EMBL" id="MFM2483583.1"/>
    </source>
</evidence>
<dbReference type="Proteomes" id="UP001629953">
    <property type="component" value="Unassembled WGS sequence"/>
</dbReference>
<keyword evidence="1" id="KW-1133">Transmembrane helix</keyword>
<dbReference type="Pfam" id="PF01381">
    <property type="entry name" value="HTH_3"/>
    <property type="match status" value="1"/>
</dbReference>
<comment type="caution">
    <text evidence="3">The sequence shown here is derived from an EMBL/GenBank/DDBJ whole genome shotgun (WGS) entry which is preliminary data.</text>
</comment>
<gene>
    <name evidence="3" type="ORF">ABUE30_00565</name>
</gene>
<dbReference type="CDD" id="cd00093">
    <property type="entry name" value="HTH_XRE"/>
    <property type="match status" value="1"/>
</dbReference>
<accession>A0ABW9G1Z7</accession>
<reference evidence="3 4" key="1">
    <citation type="journal article" date="2013" name="Int. J. Syst. Evol. Microbiol.">
        <title>Celerinatantimonas yamalensis sp. nov., a cold-adapted diazotrophic bacterium from a cold permafrost brine.</title>
        <authorList>
            <person name="Shcherbakova V."/>
            <person name="Chuvilskaya N."/>
            <person name="Rivkina E."/>
            <person name="Demidov N."/>
            <person name="Uchaeva V."/>
            <person name="Suetin S."/>
            <person name="Suzina N."/>
            <person name="Gilichinsky D."/>
        </authorList>
    </citation>
    <scope>NUCLEOTIDE SEQUENCE [LARGE SCALE GENOMIC DNA]</scope>
    <source>
        <strain evidence="3 4">C7</strain>
    </source>
</reference>
<dbReference type="Gene3D" id="1.10.260.40">
    <property type="entry name" value="lambda repressor-like DNA-binding domains"/>
    <property type="match status" value="1"/>
</dbReference>
<keyword evidence="1" id="KW-0472">Membrane</keyword>